<keyword evidence="4 6" id="KW-0732">Signal</keyword>
<comment type="similarity">
    <text evidence="2">Belongs to the bacterial solute-binding protein 8 family.</text>
</comment>
<accession>A0A1G8HN13</accession>
<organism evidence="8 9">
    <name type="scientific">Sinosporangium album</name>
    <dbReference type="NCBI Taxonomy" id="504805"/>
    <lineage>
        <taxon>Bacteria</taxon>
        <taxon>Bacillati</taxon>
        <taxon>Actinomycetota</taxon>
        <taxon>Actinomycetes</taxon>
        <taxon>Streptosporangiales</taxon>
        <taxon>Streptosporangiaceae</taxon>
        <taxon>Sinosporangium</taxon>
    </lineage>
</organism>
<feature type="signal peptide" evidence="6">
    <location>
        <begin position="1"/>
        <end position="23"/>
    </location>
</feature>
<dbReference type="PROSITE" id="PS50983">
    <property type="entry name" value="FE_B12_PBP"/>
    <property type="match status" value="1"/>
</dbReference>
<dbReference type="PROSITE" id="PS51257">
    <property type="entry name" value="PROKAR_LIPOPROTEIN"/>
    <property type="match status" value="1"/>
</dbReference>
<feature type="region of interest" description="Disordered" evidence="5">
    <location>
        <begin position="29"/>
        <end position="59"/>
    </location>
</feature>
<dbReference type="STRING" id="504805.SAMN05421505_13311"/>
<protein>
    <submittedName>
        <fullName evidence="8">Iron complex transport system substrate-binding protein</fullName>
    </submittedName>
</protein>
<dbReference type="RefSeq" id="WP_093174020.1">
    <property type="nucleotide sequence ID" value="NZ_FNCN01000033.1"/>
</dbReference>
<name>A0A1G8HN13_9ACTN</name>
<evidence type="ECO:0000259" key="7">
    <source>
        <dbReference type="PROSITE" id="PS50983"/>
    </source>
</evidence>
<evidence type="ECO:0000256" key="1">
    <source>
        <dbReference type="ARBA" id="ARBA00004196"/>
    </source>
</evidence>
<evidence type="ECO:0000256" key="2">
    <source>
        <dbReference type="ARBA" id="ARBA00008814"/>
    </source>
</evidence>
<dbReference type="EMBL" id="FNCN01000033">
    <property type="protein sequence ID" value="SDI07861.1"/>
    <property type="molecule type" value="Genomic_DNA"/>
</dbReference>
<evidence type="ECO:0000256" key="4">
    <source>
        <dbReference type="ARBA" id="ARBA00022729"/>
    </source>
</evidence>
<keyword evidence="9" id="KW-1185">Reference proteome</keyword>
<dbReference type="Gene3D" id="3.40.50.1980">
    <property type="entry name" value="Nitrogenase molybdenum iron protein domain"/>
    <property type="match status" value="2"/>
</dbReference>
<dbReference type="PANTHER" id="PTHR30532">
    <property type="entry name" value="IRON III DICITRATE-BINDING PERIPLASMIC PROTEIN"/>
    <property type="match status" value="1"/>
</dbReference>
<dbReference type="InterPro" id="IPR051313">
    <property type="entry name" value="Bact_iron-sidero_bind"/>
</dbReference>
<dbReference type="PANTHER" id="PTHR30532:SF1">
    <property type="entry name" value="IRON(3+)-HYDROXAMATE-BINDING PROTEIN FHUD"/>
    <property type="match status" value="1"/>
</dbReference>
<evidence type="ECO:0000313" key="8">
    <source>
        <dbReference type="EMBL" id="SDI07861.1"/>
    </source>
</evidence>
<evidence type="ECO:0000313" key="9">
    <source>
        <dbReference type="Proteomes" id="UP000198923"/>
    </source>
</evidence>
<evidence type="ECO:0000256" key="6">
    <source>
        <dbReference type="SAM" id="SignalP"/>
    </source>
</evidence>
<dbReference type="GO" id="GO:1901678">
    <property type="term" value="P:iron coordination entity transport"/>
    <property type="evidence" value="ECO:0007669"/>
    <property type="project" value="UniProtKB-ARBA"/>
</dbReference>
<evidence type="ECO:0000256" key="5">
    <source>
        <dbReference type="SAM" id="MobiDB-lite"/>
    </source>
</evidence>
<evidence type="ECO:0000256" key="3">
    <source>
        <dbReference type="ARBA" id="ARBA00022448"/>
    </source>
</evidence>
<gene>
    <name evidence="8" type="ORF">SAMN05421505_13311</name>
</gene>
<dbReference type="Proteomes" id="UP000198923">
    <property type="component" value="Unassembled WGS sequence"/>
</dbReference>
<feature type="domain" description="Fe/B12 periplasmic-binding" evidence="7">
    <location>
        <begin position="66"/>
        <end position="329"/>
    </location>
</feature>
<dbReference type="Pfam" id="PF01497">
    <property type="entry name" value="Peripla_BP_2"/>
    <property type="match status" value="1"/>
</dbReference>
<feature type="compositionally biased region" description="Low complexity" evidence="5">
    <location>
        <begin position="29"/>
        <end position="48"/>
    </location>
</feature>
<reference evidence="8 9" key="1">
    <citation type="submission" date="2016-10" db="EMBL/GenBank/DDBJ databases">
        <authorList>
            <person name="de Groot N.N."/>
        </authorList>
    </citation>
    <scope>NUCLEOTIDE SEQUENCE [LARGE SCALE GENOMIC DNA]</scope>
    <source>
        <strain evidence="8 9">CPCC 201354</strain>
    </source>
</reference>
<dbReference type="OrthoDB" id="9793175at2"/>
<dbReference type="GO" id="GO:0030288">
    <property type="term" value="C:outer membrane-bounded periplasmic space"/>
    <property type="evidence" value="ECO:0007669"/>
    <property type="project" value="TreeGrafter"/>
</dbReference>
<proteinExistence type="inferred from homology"/>
<dbReference type="AlphaFoldDB" id="A0A1G8HN13"/>
<feature type="chain" id="PRO_5039077836" evidence="6">
    <location>
        <begin position="24"/>
        <end position="329"/>
    </location>
</feature>
<keyword evidence="3" id="KW-0813">Transport</keyword>
<dbReference type="InterPro" id="IPR002491">
    <property type="entry name" value="ABC_transptr_periplasmic_BD"/>
</dbReference>
<dbReference type="SUPFAM" id="SSF53807">
    <property type="entry name" value="Helical backbone' metal receptor"/>
    <property type="match status" value="1"/>
</dbReference>
<sequence length="329" mass="35006">MRHTTRRTAWGVMAAGLVLLVSACGGSSGSSGTAKPDAAPASVAASPATRTVQSDKGPVEVPAQPKRVVSLLNSTAVLLELGVVPVGVLQEFEADYAPEDWTVLSKIPVVGQNESSINYEQLIGLQPDLIVSTQRREEDFGYARLSQIAPTVFITTDNPAEVREALPKFADAVGKADVIAGKISEYQAKLSSVKGKYADTLASATFDYVEGGPDGFIANSPVSWPGLFMEAAGLKFSKVADGERANRGVRLSYEQISQLKDTTVILYGVSPDDKTDDATRKLFDQGSWKLLPAVKKGHVHPVKYGYAYSYKGVLSILDQLDAVLAKAAA</sequence>
<comment type="subcellular location">
    <subcellularLocation>
        <location evidence="1">Cell envelope</location>
    </subcellularLocation>
</comment>